<evidence type="ECO:0000259" key="8">
    <source>
        <dbReference type="PROSITE" id="PS50928"/>
    </source>
</evidence>
<dbReference type="Pfam" id="PF00528">
    <property type="entry name" value="BPD_transp_1"/>
    <property type="match status" value="1"/>
</dbReference>
<keyword evidence="6 7" id="KW-0472">Membrane</keyword>
<keyword evidence="5 7" id="KW-1133">Transmembrane helix</keyword>
<evidence type="ECO:0000313" key="9">
    <source>
        <dbReference type="EMBL" id="PXW55253.1"/>
    </source>
</evidence>
<proteinExistence type="inferred from homology"/>
<dbReference type="Proteomes" id="UP000248021">
    <property type="component" value="Unassembled WGS sequence"/>
</dbReference>
<dbReference type="GO" id="GO:0055085">
    <property type="term" value="P:transmembrane transport"/>
    <property type="evidence" value="ECO:0007669"/>
    <property type="project" value="InterPro"/>
</dbReference>
<dbReference type="AlphaFoldDB" id="A0A2V3U1G4"/>
<keyword evidence="3" id="KW-1003">Cell membrane</keyword>
<evidence type="ECO:0000256" key="4">
    <source>
        <dbReference type="ARBA" id="ARBA00022692"/>
    </source>
</evidence>
<evidence type="ECO:0000256" key="2">
    <source>
        <dbReference type="ARBA" id="ARBA00022448"/>
    </source>
</evidence>
<dbReference type="InterPro" id="IPR035906">
    <property type="entry name" value="MetI-like_sf"/>
</dbReference>
<feature type="transmembrane region" description="Helical" evidence="7">
    <location>
        <begin position="140"/>
        <end position="165"/>
    </location>
</feature>
<comment type="subcellular location">
    <subcellularLocation>
        <location evidence="1 7">Cell membrane</location>
        <topology evidence="1 7">Multi-pass membrane protein</topology>
    </subcellularLocation>
</comment>
<feature type="transmembrane region" description="Helical" evidence="7">
    <location>
        <begin position="93"/>
        <end position="119"/>
    </location>
</feature>
<keyword evidence="2 7" id="KW-0813">Transport</keyword>
<evidence type="ECO:0000256" key="1">
    <source>
        <dbReference type="ARBA" id="ARBA00004651"/>
    </source>
</evidence>
<name>A0A2V3U1G4_9HYPH</name>
<dbReference type="SUPFAM" id="SSF161098">
    <property type="entry name" value="MetI-like"/>
    <property type="match status" value="1"/>
</dbReference>
<comment type="caution">
    <text evidence="9">The sequence shown here is derived from an EMBL/GenBank/DDBJ whole genome shotgun (WGS) entry which is preliminary data.</text>
</comment>
<dbReference type="PROSITE" id="PS50928">
    <property type="entry name" value="ABC_TM1"/>
    <property type="match status" value="1"/>
</dbReference>
<dbReference type="Pfam" id="PF12911">
    <property type="entry name" value="OppC_N"/>
    <property type="match status" value="1"/>
</dbReference>
<evidence type="ECO:0000256" key="3">
    <source>
        <dbReference type="ARBA" id="ARBA00022475"/>
    </source>
</evidence>
<gene>
    <name evidence="9" type="ORF">C7450_110192</name>
</gene>
<comment type="similarity">
    <text evidence="7">Belongs to the binding-protein-dependent transport system permease family.</text>
</comment>
<sequence>MADTHVPALPDRRLRLRRALRHGGFVFGAAILMLALVVAIFAPLLAPYDPVAQNLSARLIPPSWMQGGRPDHLLGTDHLGRDYLSRLIYGSRISLIVGFATMVISGVIGSTLGFVGGYFGGRVDDVVTYIINSRLSMPGLLVALAVISLVGGSLLTIVLVLGLLFWDRYAVVVRTATQQVRSADFVAAARVAGASAPAIIWRQIRPNVFHHILVIATLEMAMAILSEASLSFLGLGIRAPTPSWGLMIAEGRTYLFAKPYLIWIPGIAIFLLVLATNLLGDGLRDLSQPERHT</sequence>
<dbReference type="PANTHER" id="PTHR43386">
    <property type="entry name" value="OLIGOPEPTIDE TRANSPORT SYSTEM PERMEASE PROTEIN APPC"/>
    <property type="match status" value="1"/>
</dbReference>
<reference evidence="9 10" key="1">
    <citation type="submission" date="2018-05" db="EMBL/GenBank/DDBJ databases">
        <title>Genomic Encyclopedia of Type Strains, Phase IV (KMG-IV): sequencing the most valuable type-strain genomes for metagenomic binning, comparative biology and taxonomic classification.</title>
        <authorList>
            <person name="Goeker M."/>
        </authorList>
    </citation>
    <scope>NUCLEOTIDE SEQUENCE [LARGE SCALE GENOMIC DNA]</scope>
    <source>
        <strain evidence="9 10">DSM 6462</strain>
    </source>
</reference>
<keyword evidence="10" id="KW-1185">Reference proteome</keyword>
<evidence type="ECO:0000256" key="6">
    <source>
        <dbReference type="ARBA" id="ARBA00023136"/>
    </source>
</evidence>
<keyword evidence="4 7" id="KW-0812">Transmembrane</keyword>
<dbReference type="InterPro" id="IPR000515">
    <property type="entry name" value="MetI-like"/>
</dbReference>
<dbReference type="RefSeq" id="WP_110376842.1">
    <property type="nucleotide sequence ID" value="NZ_JAHBRY010000003.1"/>
</dbReference>
<feature type="transmembrane region" description="Helical" evidence="7">
    <location>
        <begin position="260"/>
        <end position="279"/>
    </location>
</feature>
<dbReference type="OrthoDB" id="9766870at2"/>
<dbReference type="PANTHER" id="PTHR43386:SF25">
    <property type="entry name" value="PEPTIDE ABC TRANSPORTER PERMEASE PROTEIN"/>
    <property type="match status" value="1"/>
</dbReference>
<feature type="transmembrane region" description="Helical" evidence="7">
    <location>
        <begin position="23"/>
        <end position="46"/>
    </location>
</feature>
<organism evidence="9 10">
    <name type="scientific">Chelatococcus asaccharovorans</name>
    <dbReference type="NCBI Taxonomy" id="28210"/>
    <lineage>
        <taxon>Bacteria</taxon>
        <taxon>Pseudomonadati</taxon>
        <taxon>Pseudomonadota</taxon>
        <taxon>Alphaproteobacteria</taxon>
        <taxon>Hyphomicrobiales</taxon>
        <taxon>Chelatococcaceae</taxon>
        <taxon>Chelatococcus</taxon>
    </lineage>
</organism>
<evidence type="ECO:0000256" key="5">
    <source>
        <dbReference type="ARBA" id="ARBA00022989"/>
    </source>
</evidence>
<protein>
    <submittedName>
        <fullName evidence="9">Peptide/nickel transport system permease protein</fullName>
    </submittedName>
</protein>
<dbReference type="GO" id="GO:0005886">
    <property type="term" value="C:plasma membrane"/>
    <property type="evidence" value="ECO:0007669"/>
    <property type="project" value="UniProtKB-SubCell"/>
</dbReference>
<evidence type="ECO:0000313" key="10">
    <source>
        <dbReference type="Proteomes" id="UP000248021"/>
    </source>
</evidence>
<dbReference type="EMBL" id="QJJK01000010">
    <property type="protein sequence ID" value="PXW55253.1"/>
    <property type="molecule type" value="Genomic_DNA"/>
</dbReference>
<evidence type="ECO:0000256" key="7">
    <source>
        <dbReference type="RuleBase" id="RU363032"/>
    </source>
</evidence>
<accession>A0A2V3U1G4</accession>
<dbReference type="InterPro" id="IPR050366">
    <property type="entry name" value="BP-dependent_transpt_permease"/>
</dbReference>
<dbReference type="CDD" id="cd06261">
    <property type="entry name" value="TM_PBP2"/>
    <property type="match status" value="1"/>
</dbReference>
<feature type="transmembrane region" description="Helical" evidence="7">
    <location>
        <begin position="213"/>
        <end position="237"/>
    </location>
</feature>
<dbReference type="Gene3D" id="1.10.3720.10">
    <property type="entry name" value="MetI-like"/>
    <property type="match status" value="1"/>
</dbReference>
<feature type="domain" description="ABC transmembrane type-1" evidence="8">
    <location>
        <begin position="91"/>
        <end position="280"/>
    </location>
</feature>
<dbReference type="InterPro" id="IPR025966">
    <property type="entry name" value="OppC_N"/>
</dbReference>